<comment type="function">
    <text evidence="5 6">Cell division protein that is involved in the assembly of the Z ring. May serve as a membrane anchor for the Z ring.</text>
</comment>
<gene>
    <name evidence="5 8" type="primary">ftsA</name>
    <name evidence="8" type="ORF">A6F65_02256</name>
</gene>
<evidence type="ECO:0000313" key="8">
    <source>
        <dbReference type="EMBL" id="ANU08539.1"/>
    </source>
</evidence>
<dbReference type="InterPro" id="IPR043129">
    <property type="entry name" value="ATPase_NBD"/>
</dbReference>
<keyword evidence="3 5" id="KW-0472">Membrane</keyword>
<dbReference type="PANTHER" id="PTHR32432:SF4">
    <property type="entry name" value="CELL DIVISION PROTEIN FTSA"/>
    <property type="match status" value="1"/>
</dbReference>
<evidence type="ECO:0000256" key="5">
    <source>
        <dbReference type="HAMAP-Rule" id="MF_02033"/>
    </source>
</evidence>
<dbReference type="InterPro" id="IPR020823">
    <property type="entry name" value="Cell_div_FtsA"/>
</dbReference>
<dbReference type="HAMAP" id="MF_02033">
    <property type="entry name" value="FtsA"/>
    <property type="match status" value="1"/>
</dbReference>
<dbReference type="PATRIC" id="fig|645517.4.peg.2237"/>
<evidence type="ECO:0000259" key="7">
    <source>
        <dbReference type="SMART" id="SM00842"/>
    </source>
</evidence>
<dbReference type="PIRSF" id="PIRSF003101">
    <property type="entry name" value="FtsA"/>
    <property type="match status" value="1"/>
</dbReference>
<evidence type="ECO:0000256" key="4">
    <source>
        <dbReference type="ARBA" id="ARBA00023306"/>
    </source>
</evidence>
<dbReference type="CDD" id="cd24048">
    <property type="entry name" value="ASKHA_NBD_FtsA"/>
    <property type="match status" value="1"/>
</dbReference>
<comment type="subunit">
    <text evidence="5">Self-interacts. Interacts with FtsZ.</text>
</comment>
<feature type="domain" description="SHS2" evidence="7">
    <location>
        <begin position="11"/>
        <end position="197"/>
    </location>
</feature>
<dbReference type="SUPFAM" id="SSF53067">
    <property type="entry name" value="Actin-like ATPase domain"/>
    <property type="match status" value="2"/>
</dbReference>
<evidence type="ECO:0000313" key="9">
    <source>
        <dbReference type="Proteomes" id="UP000092698"/>
    </source>
</evidence>
<keyword evidence="2 5" id="KW-0132">Cell division</keyword>
<dbReference type="Gene3D" id="3.30.420.40">
    <property type="match status" value="1"/>
</dbReference>
<dbReference type="KEGG" id="anh:A6F65_02256"/>
<sequence length="427" mass="44394">MAHQPNIERLFGAVNIGSFRVSAMIAGIAENGEMQVLGSGHRMAQGIRRGYVTDMAAATYAVRDALEKAEKLSGHNVSSVWIGSSGAGLASRVDPVEIEIGGRRIEEEDVEHLLLAAQDVVQPDGRMVLHAHPACYFLDGADGVANPVGLHAERLGVDIHSLLADGAPMRNVREAVESAHLDVEGIVASPLAAGYAVLSEEERDLGAALVEMGAEVTNVAVYAAGMLVGLAAIPHGSADITDAIASAFGIKRFQAERLKCVNGSAVASPADRKEMIPVAGPNDDAAVARGTDDRGRIPRSELIAIVTGELDALMTEVGRALETLGYSGSGTAARQVVLTGGGAEMAGLADYAQSALGMPVRIGRAPSLRGLPEAHATPGFATLAGLVLYAADEPADIRSVGAGRHKVTDFGWVGQVRRVVAAMKEHF</sequence>
<dbReference type="Pfam" id="PF02491">
    <property type="entry name" value="SHS2_FTSA"/>
    <property type="match status" value="1"/>
</dbReference>
<dbReference type="AlphaFoldDB" id="A0A1C7DAL3"/>
<evidence type="ECO:0000256" key="1">
    <source>
        <dbReference type="ARBA" id="ARBA00022475"/>
    </source>
</evidence>
<dbReference type="Gene3D" id="3.30.1490.110">
    <property type="match status" value="1"/>
</dbReference>
<evidence type="ECO:0000256" key="6">
    <source>
        <dbReference type="PIRNR" id="PIRNR003101"/>
    </source>
</evidence>
<name>A0A1C7DAL3_9SPHN</name>
<dbReference type="EMBL" id="CP016545">
    <property type="protein sequence ID" value="ANU08539.1"/>
    <property type="molecule type" value="Genomic_DNA"/>
</dbReference>
<dbReference type="Pfam" id="PF14450">
    <property type="entry name" value="FtsA"/>
    <property type="match status" value="1"/>
</dbReference>
<dbReference type="NCBIfam" id="TIGR01174">
    <property type="entry name" value="ftsA"/>
    <property type="match status" value="1"/>
</dbReference>
<dbReference type="Proteomes" id="UP000092698">
    <property type="component" value="Chromosome"/>
</dbReference>
<dbReference type="GO" id="GO:0032153">
    <property type="term" value="C:cell division site"/>
    <property type="evidence" value="ECO:0007669"/>
    <property type="project" value="UniProtKB-UniRule"/>
</dbReference>
<dbReference type="STRING" id="645517.A6F65_02256"/>
<reference evidence="8 9" key="1">
    <citation type="submission" date="2016-07" db="EMBL/GenBank/DDBJ databases">
        <title>Complete genome sequence of Altererythrobacter namhicola JCM 16345T, containing esterase-encoding genes.</title>
        <authorList>
            <person name="Cheng H."/>
            <person name="Wu Y.-H."/>
            <person name="Jian S.-L."/>
            <person name="Huo Y.-Y."/>
            <person name="Wang C.-S."/>
            <person name="Xu X.-W."/>
        </authorList>
    </citation>
    <scope>NUCLEOTIDE SEQUENCE [LARGE SCALE GENOMIC DNA]</scope>
    <source>
        <strain evidence="8 9">JCM 16345</strain>
    </source>
</reference>
<comment type="subcellular location">
    <subcellularLocation>
        <location evidence="5">Cell membrane</location>
        <topology evidence="5">Peripheral membrane protein</topology>
        <orientation evidence="5">Cytoplasmic side</orientation>
    </subcellularLocation>
    <text evidence="5">Localizes to the Z ring in an FtsZ-dependent manner. Targeted to the membrane through a conserved C-terminal amphipathic helix.</text>
</comment>
<dbReference type="OrthoDB" id="9810567at2"/>
<dbReference type="SMART" id="SM00842">
    <property type="entry name" value="FtsA"/>
    <property type="match status" value="1"/>
</dbReference>
<comment type="similarity">
    <text evidence="5 6">Belongs to the FtsA/MreB family.</text>
</comment>
<keyword evidence="4 5" id="KW-0131">Cell cycle</keyword>
<keyword evidence="9" id="KW-1185">Reference proteome</keyword>
<dbReference type="InterPro" id="IPR050696">
    <property type="entry name" value="FtsA/MreB"/>
</dbReference>
<evidence type="ECO:0000256" key="3">
    <source>
        <dbReference type="ARBA" id="ARBA00023136"/>
    </source>
</evidence>
<evidence type="ECO:0000256" key="2">
    <source>
        <dbReference type="ARBA" id="ARBA00022618"/>
    </source>
</evidence>
<keyword evidence="1 5" id="KW-1003">Cell membrane</keyword>
<accession>A0A1C7DAL3</accession>
<dbReference type="InterPro" id="IPR003494">
    <property type="entry name" value="SHS2_FtsA"/>
</dbReference>
<dbReference type="GO" id="GO:0009898">
    <property type="term" value="C:cytoplasmic side of plasma membrane"/>
    <property type="evidence" value="ECO:0007669"/>
    <property type="project" value="UniProtKB-UniRule"/>
</dbReference>
<dbReference type="RefSeq" id="WP_067788725.1">
    <property type="nucleotide sequence ID" value="NZ_CP016545.1"/>
</dbReference>
<protein>
    <recommendedName>
        <fullName evidence="5 6">Cell division protein FtsA</fullName>
    </recommendedName>
</protein>
<dbReference type="GO" id="GO:0043093">
    <property type="term" value="P:FtsZ-dependent cytokinesis"/>
    <property type="evidence" value="ECO:0007669"/>
    <property type="project" value="UniProtKB-UniRule"/>
</dbReference>
<dbReference type="PANTHER" id="PTHR32432">
    <property type="entry name" value="CELL DIVISION PROTEIN FTSA-RELATED"/>
    <property type="match status" value="1"/>
</dbReference>
<proteinExistence type="inferred from homology"/>
<organism evidence="8 9">
    <name type="scientific">Paraurantiacibacter namhicola</name>
    <dbReference type="NCBI Taxonomy" id="645517"/>
    <lineage>
        <taxon>Bacteria</taxon>
        <taxon>Pseudomonadati</taxon>
        <taxon>Pseudomonadota</taxon>
        <taxon>Alphaproteobacteria</taxon>
        <taxon>Sphingomonadales</taxon>
        <taxon>Erythrobacteraceae</taxon>
        <taxon>Paraurantiacibacter</taxon>
    </lineage>
</organism>